<sequence length="269" mass="30235">MKTIKKIMLVTLLVFITAPYATAQTYNFAVVPQQSAQQLAQLWQPVFDEIHAQSGIELVFTTAPSIPDFEQRLNDGEYDFAYMNPYHYTVYSQQPGYRAFAKSAGNLIQGIVVVHKDSHYQSLEDLQGIEMAFPAPKAFAATLLPLSHLRNDGVEVEPFYVRTHDSVYLNVAQKLFAAGGGIYRTYNNMAEEVRDELRVLWESPGYTPHALAHHNRIENDHASKVQQAFIDLAISDTGQQLLAKLGIDQFEAAEDANWDDVRALGIKDN</sequence>
<keyword evidence="1" id="KW-0732">Signal</keyword>
<protein>
    <submittedName>
        <fullName evidence="2">Phosphonate transport system substrate-binding protein</fullName>
    </submittedName>
</protein>
<dbReference type="Gene3D" id="3.40.190.10">
    <property type="entry name" value="Periplasmic binding protein-like II"/>
    <property type="match status" value="2"/>
</dbReference>
<dbReference type="PANTHER" id="PTHR35841">
    <property type="entry name" value="PHOSPHONATES-BINDING PERIPLASMIC PROTEIN"/>
    <property type="match status" value="1"/>
</dbReference>
<reference evidence="2 3" key="1">
    <citation type="submission" date="2019-03" db="EMBL/GenBank/DDBJ databases">
        <title>Genomic Encyclopedia of Archaeal and Bacterial Type Strains, Phase II (KMG-II): from individual species to whole genera.</title>
        <authorList>
            <person name="Goeker M."/>
        </authorList>
    </citation>
    <scope>NUCLEOTIDE SEQUENCE [LARGE SCALE GENOMIC DNA]</scope>
    <source>
        <strain evidence="2 3">DSM 15388</strain>
    </source>
</reference>
<dbReference type="SUPFAM" id="SSF53850">
    <property type="entry name" value="Periplasmic binding protein-like II"/>
    <property type="match status" value="1"/>
</dbReference>
<name>A0A4R3IAD6_9GAMM</name>
<dbReference type="EMBL" id="SLZR01000003">
    <property type="protein sequence ID" value="TCS42390.1"/>
    <property type="molecule type" value="Genomic_DNA"/>
</dbReference>
<keyword evidence="3" id="KW-1185">Reference proteome</keyword>
<organism evidence="2 3">
    <name type="scientific">Reinekea marinisedimentorum</name>
    <dbReference type="NCBI Taxonomy" id="230495"/>
    <lineage>
        <taxon>Bacteria</taxon>
        <taxon>Pseudomonadati</taxon>
        <taxon>Pseudomonadota</taxon>
        <taxon>Gammaproteobacteria</taxon>
        <taxon>Oceanospirillales</taxon>
        <taxon>Saccharospirillaceae</taxon>
        <taxon>Reinekea</taxon>
    </lineage>
</organism>
<feature type="signal peptide" evidence="1">
    <location>
        <begin position="1"/>
        <end position="23"/>
    </location>
</feature>
<evidence type="ECO:0000313" key="3">
    <source>
        <dbReference type="Proteomes" id="UP000295793"/>
    </source>
</evidence>
<evidence type="ECO:0000313" key="2">
    <source>
        <dbReference type="EMBL" id="TCS42390.1"/>
    </source>
</evidence>
<accession>A0A4R3IAD6</accession>
<proteinExistence type="predicted"/>
<evidence type="ECO:0000256" key="1">
    <source>
        <dbReference type="SAM" id="SignalP"/>
    </source>
</evidence>
<dbReference type="Proteomes" id="UP000295793">
    <property type="component" value="Unassembled WGS sequence"/>
</dbReference>
<feature type="chain" id="PRO_5020271927" evidence="1">
    <location>
        <begin position="24"/>
        <end position="269"/>
    </location>
</feature>
<dbReference type="PANTHER" id="PTHR35841:SF1">
    <property type="entry name" value="PHOSPHONATES-BINDING PERIPLASMIC PROTEIN"/>
    <property type="match status" value="1"/>
</dbReference>
<gene>
    <name evidence="2" type="ORF">BCF53_10351</name>
</gene>
<dbReference type="Pfam" id="PF12974">
    <property type="entry name" value="Phosphonate-bd"/>
    <property type="match status" value="1"/>
</dbReference>
<dbReference type="AlphaFoldDB" id="A0A4R3IAD6"/>
<comment type="caution">
    <text evidence="2">The sequence shown here is derived from an EMBL/GenBank/DDBJ whole genome shotgun (WGS) entry which is preliminary data.</text>
</comment>
<dbReference type="OrthoDB" id="5343002at2"/>
<dbReference type="RefSeq" id="WP_132700315.1">
    <property type="nucleotide sequence ID" value="NZ_SLZR01000003.1"/>
</dbReference>